<dbReference type="Proteomes" id="UP001610334">
    <property type="component" value="Unassembled WGS sequence"/>
</dbReference>
<dbReference type="EMBL" id="JBFXLT010000038">
    <property type="protein sequence ID" value="KAL2813704.1"/>
    <property type="molecule type" value="Genomic_DNA"/>
</dbReference>
<reference evidence="2 3" key="1">
    <citation type="submission" date="2024-07" db="EMBL/GenBank/DDBJ databases">
        <title>Section-level genome sequencing and comparative genomics of Aspergillus sections Usti and Cavernicolus.</title>
        <authorList>
            <consortium name="Lawrence Berkeley National Laboratory"/>
            <person name="Nybo J.L."/>
            <person name="Vesth T.C."/>
            <person name="Theobald S."/>
            <person name="Frisvad J.C."/>
            <person name="Larsen T.O."/>
            <person name="Kjaerboelling I."/>
            <person name="Rothschild-Mancinelli K."/>
            <person name="Lyhne E.K."/>
            <person name="Kogle M.E."/>
            <person name="Barry K."/>
            <person name="Clum A."/>
            <person name="Na H."/>
            <person name="Ledsgaard L."/>
            <person name="Lin J."/>
            <person name="Lipzen A."/>
            <person name="Kuo A."/>
            <person name="Riley R."/>
            <person name="Mondo S."/>
            <person name="Labutti K."/>
            <person name="Haridas S."/>
            <person name="Pangalinan J."/>
            <person name="Salamov A.A."/>
            <person name="Simmons B.A."/>
            <person name="Magnuson J.K."/>
            <person name="Chen J."/>
            <person name="Drula E."/>
            <person name="Henrissat B."/>
            <person name="Wiebenga A."/>
            <person name="Lubbers R.J."/>
            <person name="Gomes A.C."/>
            <person name="Makela M.R."/>
            <person name="Stajich J."/>
            <person name="Grigoriev I.V."/>
            <person name="Mortensen U.H."/>
            <person name="De Vries R.P."/>
            <person name="Baker S.E."/>
            <person name="Andersen M.R."/>
        </authorList>
    </citation>
    <scope>NUCLEOTIDE SEQUENCE [LARGE SCALE GENOMIC DNA]</scope>
    <source>
        <strain evidence="2 3">CBS 588.65</strain>
    </source>
</reference>
<organism evidence="2 3">
    <name type="scientific">Aspergillus granulosus</name>
    <dbReference type="NCBI Taxonomy" id="176169"/>
    <lineage>
        <taxon>Eukaryota</taxon>
        <taxon>Fungi</taxon>
        <taxon>Dikarya</taxon>
        <taxon>Ascomycota</taxon>
        <taxon>Pezizomycotina</taxon>
        <taxon>Eurotiomycetes</taxon>
        <taxon>Eurotiomycetidae</taxon>
        <taxon>Eurotiales</taxon>
        <taxon>Aspergillaceae</taxon>
        <taxon>Aspergillus</taxon>
        <taxon>Aspergillus subgen. Nidulantes</taxon>
    </lineage>
</organism>
<keyword evidence="3" id="KW-1185">Reference proteome</keyword>
<evidence type="ECO:0000313" key="2">
    <source>
        <dbReference type="EMBL" id="KAL2813704.1"/>
    </source>
</evidence>
<comment type="caution">
    <text evidence="2">The sequence shown here is derived from an EMBL/GenBank/DDBJ whole genome shotgun (WGS) entry which is preliminary data.</text>
</comment>
<sequence length="109" mass="11646">MVTCPVGCNGLGVPRGHKTYTHTEDSLSSILCVRSEPKGISVAGTHEMPQLIKALVPSALSVNSETGLERGERIRAGLKANGRCPSIGFRTISKLTWLRRGEFLGGLIT</sequence>
<proteinExistence type="predicted"/>
<evidence type="ECO:0000313" key="3">
    <source>
        <dbReference type="Proteomes" id="UP001610334"/>
    </source>
</evidence>
<dbReference type="PROSITE" id="PS50835">
    <property type="entry name" value="IG_LIKE"/>
    <property type="match status" value="1"/>
</dbReference>
<evidence type="ECO:0000259" key="1">
    <source>
        <dbReference type="PROSITE" id="PS50835"/>
    </source>
</evidence>
<name>A0ABR4HEW2_9EURO</name>
<dbReference type="InterPro" id="IPR007110">
    <property type="entry name" value="Ig-like_dom"/>
</dbReference>
<accession>A0ABR4HEW2</accession>
<gene>
    <name evidence="2" type="ORF">BJX63DRAFT_212040</name>
</gene>
<feature type="domain" description="Ig-like" evidence="1">
    <location>
        <begin position="57"/>
        <end position="109"/>
    </location>
</feature>
<protein>
    <recommendedName>
        <fullName evidence="1">Ig-like domain-containing protein</fullName>
    </recommendedName>
</protein>